<keyword evidence="2" id="KW-1185">Reference proteome</keyword>
<evidence type="ECO:0000313" key="1">
    <source>
        <dbReference type="EMBL" id="MUH60417.1"/>
    </source>
</evidence>
<organism evidence="1 2">
    <name type="scientific">Bifidobacterium canis</name>
    <dbReference type="NCBI Taxonomy" id="2610880"/>
    <lineage>
        <taxon>Bacteria</taxon>
        <taxon>Bacillati</taxon>
        <taxon>Actinomycetota</taxon>
        <taxon>Actinomycetes</taxon>
        <taxon>Bifidobacteriales</taxon>
        <taxon>Bifidobacteriaceae</taxon>
        <taxon>Bifidobacterium</taxon>
    </lineage>
</organism>
<name>A0A7K1J753_9BIFI</name>
<reference evidence="1 2" key="1">
    <citation type="submission" date="2019-09" db="EMBL/GenBank/DDBJ databases">
        <title>Bifidobacterium canis sp. nov., isolated from the digestive tract of German Shepherd dog puppy.</title>
        <authorList>
            <person name="Bunesova V."/>
        </authorList>
    </citation>
    <scope>NUCLEOTIDE SEQUENCE [LARGE SCALE GENOMIC DNA]</scope>
    <source>
        <strain evidence="1 2">GSD1FS</strain>
    </source>
</reference>
<dbReference type="Proteomes" id="UP000487882">
    <property type="component" value="Unassembled WGS sequence"/>
</dbReference>
<protein>
    <submittedName>
        <fullName evidence="1">Uncharacterized protein</fullName>
    </submittedName>
</protein>
<accession>A0A7K1J753</accession>
<dbReference type="AlphaFoldDB" id="A0A7K1J753"/>
<sequence length="47" mass="5005">MVRATFAPIPFTIKDIPVTIDVGTNHAQADVGNVLKELMGDTPQPNA</sequence>
<comment type="caution">
    <text evidence="1">The sequence shown here is derived from an EMBL/GenBank/DDBJ whole genome shotgun (WGS) entry which is preliminary data.</text>
</comment>
<dbReference type="EMBL" id="WNLP01000010">
    <property type="protein sequence ID" value="MUH60417.1"/>
    <property type="molecule type" value="Genomic_DNA"/>
</dbReference>
<proteinExistence type="predicted"/>
<dbReference type="RefSeq" id="WP_155589218.1">
    <property type="nucleotide sequence ID" value="NZ_WNLP01000010.1"/>
</dbReference>
<gene>
    <name evidence="1" type="ORF">GSD1FS_1788</name>
</gene>
<evidence type="ECO:0000313" key="2">
    <source>
        <dbReference type="Proteomes" id="UP000487882"/>
    </source>
</evidence>